<organism evidence="1 2">
    <name type="scientific">Staphylococcus gallinarum</name>
    <dbReference type="NCBI Taxonomy" id="1293"/>
    <lineage>
        <taxon>Bacteria</taxon>
        <taxon>Bacillati</taxon>
        <taxon>Bacillota</taxon>
        <taxon>Bacilli</taxon>
        <taxon>Bacillales</taxon>
        <taxon>Staphylococcaceae</taxon>
        <taxon>Staphylococcus</taxon>
    </lineage>
</organism>
<reference evidence="1 2" key="1">
    <citation type="submission" date="2018-06" db="EMBL/GenBank/DDBJ databases">
        <authorList>
            <consortium name="Pathogen Informatics"/>
            <person name="Doyle S."/>
        </authorList>
    </citation>
    <scope>NUCLEOTIDE SEQUENCE [LARGE SCALE GENOMIC DNA]</scope>
    <source>
        <strain evidence="1 2">NCTC12195</strain>
    </source>
</reference>
<gene>
    <name evidence="1" type="ORF">NCTC12195_04489</name>
</gene>
<evidence type="ECO:0000313" key="2">
    <source>
        <dbReference type="Proteomes" id="UP000255277"/>
    </source>
</evidence>
<protein>
    <submittedName>
        <fullName evidence="1">Zinc-binding dehydrogenase</fullName>
    </submittedName>
</protein>
<dbReference type="EMBL" id="UHDK01000001">
    <property type="protein sequence ID" value="SUM34961.1"/>
    <property type="molecule type" value="Genomic_DNA"/>
</dbReference>
<dbReference type="AlphaFoldDB" id="A0A380FND4"/>
<proteinExistence type="predicted"/>
<accession>A0A380FND4</accession>
<name>A0A380FND4_STAGA</name>
<sequence>MVVAEVVRKIFKDVAQLYKDNPDIVEKLSLLKGEEYEVKTINDAIQAFEADLSTSWGKTVIKWTM</sequence>
<evidence type="ECO:0000313" key="1">
    <source>
        <dbReference type="EMBL" id="SUM34961.1"/>
    </source>
</evidence>
<dbReference type="Proteomes" id="UP000255277">
    <property type="component" value="Unassembled WGS sequence"/>
</dbReference>